<name>A0ABS2R3Y4_9BACI</name>
<proteinExistence type="predicted"/>
<dbReference type="Gene3D" id="1.25.40.290">
    <property type="entry name" value="ARM repeat domains"/>
    <property type="match status" value="1"/>
</dbReference>
<dbReference type="CDD" id="cd07064">
    <property type="entry name" value="AlkD_like_1"/>
    <property type="match status" value="1"/>
</dbReference>
<dbReference type="EMBL" id="JAFBFH010000006">
    <property type="protein sequence ID" value="MBM7714342.1"/>
    <property type="molecule type" value="Genomic_DNA"/>
</dbReference>
<dbReference type="Gene3D" id="1.20.1660.10">
    <property type="entry name" value="Hypothetical protein (EF3068)"/>
    <property type="match status" value="1"/>
</dbReference>
<dbReference type="SUPFAM" id="SSF48371">
    <property type="entry name" value="ARM repeat"/>
    <property type="match status" value="1"/>
</dbReference>
<protein>
    <submittedName>
        <fullName evidence="1">3-methyladenine DNA glycosylase AlkD</fullName>
    </submittedName>
</protein>
<reference evidence="1 2" key="1">
    <citation type="submission" date="2021-01" db="EMBL/GenBank/DDBJ databases">
        <title>Genomic Encyclopedia of Type Strains, Phase IV (KMG-IV): sequencing the most valuable type-strain genomes for metagenomic binning, comparative biology and taxonomic classification.</title>
        <authorList>
            <person name="Goeker M."/>
        </authorList>
    </citation>
    <scope>NUCLEOTIDE SEQUENCE [LARGE SCALE GENOMIC DNA]</scope>
    <source>
        <strain evidence="1 2">DSM 105453</strain>
    </source>
</reference>
<keyword evidence="2" id="KW-1185">Reference proteome</keyword>
<sequence length="231" mass="27803">MDDVRFHSMVEWLRQHHNQENAEKMERYMQGLFSFIGLRSPERRNLTKNFIQLFHDMTMDECKPFILKLWELPEREFQNIALDILRKKQQQLDASHIDLIEYLIITKPWWDTVDTIASHLVGTLFLKHPELIESRGEKWLSSDHMWLQRTMILFQLKYKEKTDETLLFANIKRTMHMEQFFIQKAIGWSLREYSKSCPASVLHFIESQPLSNLAKREGLKYMQRKGRNMDG</sequence>
<evidence type="ECO:0000313" key="1">
    <source>
        <dbReference type="EMBL" id="MBM7714342.1"/>
    </source>
</evidence>
<dbReference type="InterPro" id="IPR014825">
    <property type="entry name" value="DNA_alkylation"/>
</dbReference>
<dbReference type="PANTHER" id="PTHR34070">
    <property type="entry name" value="ARMADILLO-TYPE FOLD"/>
    <property type="match status" value="1"/>
</dbReference>
<dbReference type="PANTHER" id="PTHR34070:SF1">
    <property type="entry name" value="DNA ALKYLATION REPAIR PROTEIN"/>
    <property type="match status" value="1"/>
</dbReference>
<dbReference type="Proteomes" id="UP000823485">
    <property type="component" value="Unassembled WGS sequence"/>
</dbReference>
<comment type="caution">
    <text evidence="1">The sequence shown here is derived from an EMBL/GenBank/DDBJ whole genome shotgun (WGS) entry which is preliminary data.</text>
</comment>
<organism evidence="1 2">
    <name type="scientific">Siminovitchia thermophila</name>
    <dbReference type="NCBI Taxonomy" id="1245522"/>
    <lineage>
        <taxon>Bacteria</taxon>
        <taxon>Bacillati</taxon>
        <taxon>Bacillota</taxon>
        <taxon>Bacilli</taxon>
        <taxon>Bacillales</taxon>
        <taxon>Bacillaceae</taxon>
        <taxon>Siminovitchia</taxon>
    </lineage>
</organism>
<evidence type="ECO:0000313" key="2">
    <source>
        <dbReference type="Proteomes" id="UP000823485"/>
    </source>
</evidence>
<gene>
    <name evidence="1" type="ORF">JOC94_001314</name>
</gene>
<dbReference type="InterPro" id="IPR016024">
    <property type="entry name" value="ARM-type_fold"/>
</dbReference>
<accession>A0ABS2R3Y4</accession>
<dbReference type="Pfam" id="PF08713">
    <property type="entry name" value="DNA_alkylation"/>
    <property type="match status" value="1"/>
</dbReference>